<gene>
    <name evidence="1" type="ORF">MNNFUTWQ_CDS0041</name>
</gene>
<reference evidence="1" key="1">
    <citation type="submission" date="2024-05" db="EMBL/GenBank/DDBJ databases">
        <title>Complete Genome Sequences of 14 Acinetobacter baumannii phages isolated in Kenya.</title>
        <authorList>
            <person name="Mwai F."/>
            <person name="Kigen C."/>
            <person name="Makobe C."/>
            <person name="Georges M."/>
            <person name="Mutai I."/>
            <person name="Odoyo E."/>
            <person name="Gachoya M."/>
            <person name="Musila L."/>
        </authorList>
    </citation>
    <scope>NUCLEOTIDE SEQUENCE</scope>
</reference>
<proteinExistence type="predicted"/>
<protein>
    <submittedName>
        <fullName evidence="1">Uncharacterized protein</fullName>
    </submittedName>
</protein>
<name>A0AAU8KVJ9_9VIRU</name>
<accession>A0AAU8KVJ9</accession>
<sequence length="62" mass="6916">MKMTKQEVVDNAPEGATHYGIEHDECGEAVVYLTANSWGFCYCPSGLSVDEYEAYLLQIKPL</sequence>
<evidence type="ECO:0000313" key="1">
    <source>
        <dbReference type="EMBL" id="XCN27511.1"/>
    </source>
</evidence>
<dbReference type="EMBL" id="PP841134">
    <property type="protein sequence ID" value="XCN27511.1"/>
    <property type="molecule type" value="Genomic_DNA"/>
</dbReference>
<organism evidence="1">
    <name type="scientific">Acinetobacter phage vB_Ab_02_KEN_02</name>
    <dbReference type="NCBI Taxonomy" id="3143017"/>
    <lineage>
        <taxon>Viruses</taxon>
    </lineage>
</organism>